<dbReference type="SUPFAM" id="SSF48452">
    <property type="entry name" value="TPR-like"/>
    <property type="match status" value="1"/>
</dbReference>
<dbReference type="InterPro" id="IPR013324">
    <property type="entry name" value="RNA_pol_sigma_r3/r4-like"/>
</dbReference>
<dbReference type="GO" id="GO:0003677">
    <property type="term" value="F:DNA binding"/>
    <property type="evidence" value="ECO:0007669"/>
    <property type="project" value="InterPro"/>
</dbReference>
<dbReference type="GO" id="GO:0006352">
    <property type="term" value="P:DNA-templated transcription initiation"/>
    <property type="evidence" value="ECO:0007669"/>
    <property type="project" value="InterPro"/>
</dbReference>
<proteinExistence type="predicted"/>
<name>A0A372ISN8_9BACT</name>
<gene>
    <name evidence="4" type="ORF">D0Y96_05795</name>
</gene>
<dbReference type="InterPro" id="IPR036388">
    <property type="entry name" value="WH-like_DNA-bd_sf"/>
</dbReference>
<dbReference type="InterPro" id="IPR011990">
    <property type="entry name" value="TPR-like_helical_dom_sf"/>
</dbReference>
<dbReference type="PANTHER" id="PTHR47756:SF2">
    <property type="entry name" value="BLL6612 PROTEIN"/>
    <property type="match status" value="1"/>
</dbReference>
<dbReference type="OrthoDB" id="9780299at2"/>
<dbReference type="InterPro" id="IPR014284">
    <property type="entry name" value="RNA_pol_sigma-70_dom"/>
</dbReference>
<dbReference type="NCBIfam" id="TIGR02937">
    <property type="entry name" value="sigma70-ECF"/>
    <property type="match status" value="1"/>
</dbReference>
<dbReference type="Pfam" id="PF08281">
    <property type="entry name" value="Sigma70_r4_2"/>
    <property type="match status" value="1"/>
</dbReference>
<dbReference type="InterPro" id="IPR046531">
    <property type="entry name" value="DUF6596"/>
</dbReference>
<dbReference type="Gene3D" id="1.10.1740.10">
    <property type="match status" value="1"/>
</dbReference>
<dbReference type="AlphaFoldDB" id="A0A372ISN8"/>
<evidence type="ECO:0000313" key="4">
    <source>
        <dbReference type="EMBL" id="RFU17970.1"/>
    </source>
</evidence>
<evidence type="ECO:0000259" key="2">
    <source>
        <dbReference type="Pfam" id="PF08281"/>
    </source>
</evidence>
<dbReference type="Gene3D" id="1.10.10.10">
    <property type="entry name" value="Winged helix-like DNA-binding domain superfamily/Winged helix DNA-binding domain"/>
    <property type="match status" value="1"/>
</dbReference>
<feature type="domain" description="RNA polymerase sigma-70 region 2" evidence="1">
    <location>
        <begin position="16"/>
        <end position="83"/>
    </location>
</feature>
<dbReference type="InterPro" id="IPR013249">
    <property type="entry name" value="RNA_pol_sigma70_r4_t2"/>
</dbReference>
<dbReference type="InterPro" id="IPR013325">
    <property type="entry name" value="RNA_pol_sigma_r2"/>
</dbReference>
<dbReference type="GO" id="GO:0016987">
    <property type="term" value="F:sigma factor activity"/>
    <property type="evidence" value="ECO:0007669"/>
    <property type="project" value="InterPro"/>
</dbReference>
<dbReference type="Pfam" id="PF20239">
    <property type="entry name" value="DUF6596"/>
    <property type="match status" value="1"/>
</dbReference>
<dbReference type="PANTHER" id="PTHR47756">
    <property type="entry name" value="BLL6612 PROTEIN-RELATED"/>
    <property type="match status" value="1"/>
</dbReference>
<organism evidence="4 5">
    <name type="scientific">Paracidobacterium acidisoli</name>
    <dbReference type="NCBI Taxonomy" id="2303751"/>
    <lineage>
        <taxon>Bacteria</taxon>
        <taxon>Pseudomonadati</taxon>
        <taxon>Acidobacteriota</taxon>
        <taxon>Terriglobia</taxon>
        <taxon>Terriglobales</taxon>
        <taxon>Acidobacteriaceae</taxon>
        <taxon>Paracidobacterium</taxon>
    </lineage>
</organism>
<accession>A0A372ISN8</accession>
<dbReference type="InterPro" id="IPR007627">
    <property type="entry name" value="RNA_pol_sigma70_r2"/>
</dbReference>
<protein>
    <submittedName>
        <fullName evidence="4">RNA polymerase sigma factor</fullName>
    </submittedName>
</protein>
<sequence>MPIPVPEPISRTIETLYRTESGRVLATLVRLLGDLDLAEEAMHEAFAVALESWPRTGVPEKPRPWLISTARFRAIDGMRRRARLDGAETDLIAHIEARNSDAPTGEDDEIEDDRLRLIFTCCHPALAPEGQVALTLREICGLTTEEIARAFLVTPATLAQRIVRAKAVIRDKAIPYQVPGFQELPARLGAVLLVVYLIFNEGYSAETTGAGLSREAIRLGRLLLDLLPEPEVMGLLGLMLLQESRRAARTSPGGDLILLEQQDRSLWNREQIAEGISLTESALRSRRFGAYTLQAAIAAVHAESSSADSTDWRQIKLLYDRLLRIHPSPVVELNRAVAVAMCEGPEQGLRLIDDLLERGHLAHYHLAHAARADLCRRLQRLPEARASYEKALALLVPDNDRQEAERRFLTRRIEELK</sequence>
<feature type="domain" description="DUF6596" evidence="3">
    <location>
        <begin position="187"/>
        <end position="282"/>
    </location>
</feature>
<evidence type="ECO:0000259" key="1">
    <source>
        <dbReference type="Pfam" id="PF04542"/>
    </source>
</evidence>
<evidence type="ECO:0000313" key="5">
    <source>
        <dbReference type="Proteomes" id="UP000264702"/>
    </source>
</evidence>
<dbReference type="EMBL" id="QVQT01000002">
    <property type="protein sequence ID" value="RFU17970.1"/>
    <property type="molecule type" value="Genomic_DNA"/>
</dbReference>
<reference evidence="4 5" key="1">
    <citation type="submission" date="2018-08" db="EMBL/GenBank/DDBJ databases">
        <title>Acidipila sp. 4G-K13, an acidobacterium isolated from forest soil.</title>
        <authorList>
            <person name="Gao Z.-H."/>
            <person name="Qiu L.-H."/>
        </authorList>
    </citation>
    <scope>NUCLEOTIDE SEQUENCE [LARGE SCALE GENOMIC DNA]</scope>
    <source>
        <strain evidence="4 5">4G-K13</strain>
    </source>
</reference>
<evidence type="ECO:0000259" key="3">
    <source>
        <dbReference type="Pfam" id="PF20239"/>
    </source>
</evidence>
<dbReference type="Pfam" id="PF04542">
    <property type="entry name" value="Sigma70_r2"/>
    <property type="match status" value="1"/>
</dbReference>
<keyword evidence="5" id="KW-1185">Reference proteome</keyword>
<dbReference type="SUPFAM" id="SSF88946">
    <property type="entry name" value="Sigma2 domain of RNA polymerase sigma factors"/>
    <property type="match status" value="1"/>
</dbReference>
<feature type="domain" description="RNA polymerase sigma factor 70 region 4 type 2" evidence="2">
    <location>
        <begin position="118"/>
        <end position="167"/>
    </location>
</feature>
<comment type="caution">
    <text evidence="4">The sequence shown here is derived from an EMBL/GenBank/DDBJ whole genome shotgun (WGS) entry which is preliminary data.</text>
</comment>
<dbReference type="SUPFAM" id="SSF88659">
    <property type="entry name" value="Sigma3 and sigma4 domains of RNA polymerase sigma factors"/>
    <property type="match status" value="1"/>
</dbReference>
<dbReference type="Proteomes" id="UP000264702">
    <property type="component" value="Unassembled WGS sequence"/>
</dbReference>